<evidence type="ECO:0000313" key="5">
    <source>
        <dbReference type="EMBL" id="MDJ1371389.1"/>
    </source>
</evidence>
<dbReference type="SUPFAM" id="SSF52540">
    <property type="entry name" value="P-loop containing nucleoside triphosphate hydrolases"/>
    <property type="match status" value="1"/>
</dbReference>
<comment type="caution">
    <text evidence="5">The sequence shown here is derived from an EMBL/GenBank/DDBJ whole genome shotgun (WGS) entry which is preliminary data.</text>
</comment>
<dbReference type="Pfam" id="PF12399">
    <property type="entry name" value="BCA_ABC_TP_C"/>
    <property type="match status" value="1"/>
</dbReference>
<dbReference type="CDD" id="cd03219">
    <property type="entry name" value="ABC_Mj1267_LivG_branched"/>
    <property type="match status" value="1"/>
</dbReference>
<dbReference type="InterPro" id="IPR032823">
    <property type="entry name" value="BCA_ABC_TP_C"/>
</dbReference>
<keyword evidence="3 5" id="KW-0067">ATP-binding</keyword>
<dbReference type="EMBL" id="PXVD01000012">
    <property type="protein sequence ID" value="MDJ1371389.1"/>
    <property type="molecule type" value="Genomic_DNA"/>
</dbReference>
<dbReference type="InterPro" id="IPR027417">
    <property type="entry name" value="P-loop_NTPase"/>
</dbReference>
<protein>
    <submittedName>
        <fullName evidence="5">ABC transporter ATP-binding protein</fullName>
    </submittedName>
</protein>
<dbReference type="InterPro" id="IPR003439">
    <property type="entry name" value="ABC_transporter-like_ATP-bd"/>
</dbReference>
<accession>A0ABT7C879</accession>
<evidence type="ECO:0000313" key="6">
    <source>
        <dbReference type="Proteomes" id="UP001170379"/>
    </source>
</evidence>
<dbReference type="Gene3D" id="3.40.50.300">
    <property type="entry name" value="P-loop containing nucleotide triphosphate hydrolases"/>
    <property type="match status" value="1"/>
</dbReference>
<dbReference type="PANTHER" id="PTHR45772">
    <property type="entry name" value="CONSERVED COMPONENT OF ABC TRANSPORTER FOR NATURAL AMINO ACIDS-RELATED"/>
    <property type="match status" value="1"/>
</dbReference>
<dbReference type="Proteomes" id="UP001170379">
    <property type="component" value="Unassembled WGS sequence"/>
</dbReference>
<keyword evidence="6" id="KW-1185">Reference proteome</keyword>
<dbReference type="GO" id="GO:0005524">
    <property type="term" value="F:ATP binding"/>
    <property type="evidence" value="ECO:0007669"/>
    <property type="project" value="UniProtKB-KW"/>
</dbReference>
<keyword evidence="2" id="KW-0547">Nucleotide-binding</keyword>
<keyword evidence="1" id="KW-0813">Transport</keyword>
<evidence type="ECO:0000256" key="2">
    <source>
        <dbReference type="ARBA" id="ARBA00022741"/>
    </source>
</evidence>
<reference evidence="5" key="1">
    <citation type="submission" date="2018-03" db="EMBL/GenBank/DDBJ databases">
        <authorList>
            <person name="Nunes O.C."/>
            <person name="Lopes A.R."/>
            <person name="Froufe H."/>
            <person name="Munoz-Merida A."/>
            <person name="Barroso C."/>
            <person name="Egas C."/>
        </authorList>
    </citation>
    <scope>NUCLEOTIDE SEQUENCE</scope>
    <source>
        <strain evidence="5">ON4</strain>
    </source>
</reference>
<dbReference type="SMART" id="SM00382">
    <property type="entry name" value="AAA"/>
    <property type="match status" value="1"/>
</dbReference>
<evidence type="ECO:0000256" key="3">
    <source>
        <dbReference type="ARBA" id="ARBA00022840"/>
    </source>
</evidence>
<dbReference type="InterPro" id="IPR003593">
    <property type="entry name" value="AAA+_ATPase"/>
</dbReference>
<gene>
    <name evidence="5" type="ORF">C7K25_08415</name>
</gene>
<sequence length="245" mass="26060">MTDNILEVKGISISLGGLQILDQVNLTAERGAITGVIGPNGAGKTTLFNIVSGFMKPTSGSVRFNGKEIIGRAPEQIAMEGLTRTFQKVRGLPKLTVRENVLVGALNRHLSVPAALEVAEPILERMSLGPYADAVAGALPIGLRKRLEVARVLATEPTLVLLDEVMGGLVPSEVQSMMNTIQELADEGMSVILIEHHMKAVMGLSRHVVVLERGRNLAEGTPAQVTKDPGVLTAYLGEGYEHVAS</sequence>
<name>A0ABT7C879_9MICO</name>
<dbReference type="PROSITE" id="PS50893">
    <property type="entry name" value="ABC_TRANSPORTER_2"/>
    <property type="match status" value="1"/>
</dbReference>
<dbReference type="RefSeq" id="WP_026936941.1">
    <property type="nucleotide sequence ID" value="NZ_CP028426.1"/>
</dbReference>
<dbReference type="Pfam" id="PF00005">
    <property type="entry name" value="ABC_tran"/>
    <property type="match status" value="1"/>
</dbReference>
<reference evidence="5" key="2">
    <citation type="journal article" date="2022" name="Sci. Rep.">
        <title>In silico prediction of the enzymes involved in the degradation of the herbicide molinate by Gulosibacter molinativorax ON4T.</title>
        <authorList>
            <person name="Lopes A.R."/>
            <person name="Bunin E."/>
            <person name="Viana A.T."/>
            <person name="Froufe H."/>
            <person name="Munoz-Merida A."/>
            <person name="Pinho D."/>
            <person name="Figueiredo J."/>
            <person name="Barroso C."/>
            <person name="Vaz-Moreira I."/>
            <person name="Bellanger X."/>
            <person name="Egas C."/>
            <person name="Nunes O.C."/>
        </authorList>
    </citation>
    <scope>NUCLEOTIDE SEQUENCE</scope>
    <source>
        <strain evidence="5">ON4</strain>
    </source>
</reference>
<evidence type="ECO:0000259" key="4">
    <source>
        <dbReference type="PROSITE" id="PS50893"/>
    </source>
</evidence>
<evidence type="ECO:0000256" key="1">
    <source>
        <dbReference type="ARBA" id="ARBA00022448"/>
    </source>
</evidence>
<dbReference type="InterPro" id="IPR051120">
    <property type="entry name" value="ABC_AA/LPS_Transport"/>
</dbReference>
<dbReference type="PANTHER" id="PTHR45772:SF7">
    <property type="entry name" value="AMINO ACID ABC TRANSPORTER ATP-BINDING PROTEIN"/>
    <property type="match status" value="1"/>
</dbReference>
<feature type="domain" description="ABC transporter" evidence="4">
    <location>
        <begin position="6"/>
        <end position="238"/>
    </location>
</feature>
<organism evidence="5 6">
    <name type="scientific">Gulosibacter molinativorax</name>
    <dbReference type="NCBI Taxonomy" id="256821"/>
    <lineage>
        <taxon>Bacteria</taxon>
        <taxon>Bacillati</taxon>
        <taxon>Actinomycetota</taxon>
        <taxon>Actinomycetes</taxon>
        <taxon>Micrococcales</taxon>
        <taxon>Microbacteriaceae</taxon>
        <taxon>Gulosibacter</taxon>
    </lineage>
</organism>
<proteinExistence type="predicted"/>